<dbReference type="Proteomes" id="UP000463337">
    <property type="component" value="Unassembled WGS sequence"/>
</dbReference>
<evidence type="ECO:0000256" key="1">
    <source>
        <dbReference type="ARBA" id="ARBA00007401"/>
    </source>
</evidence>
<organism evidence="8 10">
    <name type="scientific">Parabacteroides distasonis</name>
    <dbReference type="NCBI Taxonomy" id="823"/>
    <lineage>
        <taxon>Bacteria</taxon>
        <taxon>Pseudomonadati</taxon>
        <taxon>Bacteroidota</taxon>
        <taxon>Bacteroidia</taxon>
        <taxon>Bacteroidales</taxon>
        <taxon>Tannerellaceae</taxon>
        <taxon>Parabacteroides</taxon>
    </lineage>
</organism>
<comment type="similarity">
    <text evidence="1">Belongs to the glycosyl hydrolase 2 family.</text>
</comment>
<name>A0A3R6DRN4_PARDI</name>
<dbReference type="InterPro" id="IPR017853">
    <property type="entry name" value="GH"/>
</dbReference>
<evidence type="ECO:0000259" key="7">
    <source>
        <dbReference type="Pfam" id="PF02837"/>
    </source>
</evidence>
<dbReference type="PANTHER" id="PTHR42732:SF1">
    <property type="entry name" value="BETA-MANNOSIDASE"/>
    <property type="match status" value="1"/>
</dbReference>
<dbReference type="InterPro" id="IPR008979">
    <property type="entry name" value="Galactose-bd-like_sf"/>
</dbReference>
<feature type="chain" id="PRO_5043187599" evidence="4">
    <location>
        <begin position="19"/>
        <end position="746"/>
    </location>
</feature>
<dbReference type="EMBL" id="WKLT01000020">
    <property type="protein sequence ID" value="MRY59804.1"/>
    <property type="molecule type" value="Genomic_DNA"/>
</dbReference>
<dbReference type="EMBL" id="CP120353">
    <property type="protein sequence ID" value="WET63650.1"/>
    <property type="molecule type" value="Genomic_DNA"/>
</dbReference>
<evidence type="ECO:0000256" key="3">
    <source>
        <dbReference type="ARBA" id="ARBA00023295"/>
    </source>
</evidence>
<dbReference type="Gene3D" id="2.60.40.10">
    <property type="entry name" value="Immunoglobulins"/>
    <property type="match status" value="1"/>
</dbReference>
<evidence type="ECO:0000313" key="8">
    <source>
        <dbReference type="EMBL" id="MRY59804.1"/>
    </source>
</evidence>
<evidence type="ECO:0000259" key="6">
    <source>
        <dbReference type="Pfam" id="PF02836"/>
    </source>
</evidence>
<accession>A0A3R6DRN4</accession>
<dbReference type="PANTHER" id="PTHR42732">
    <property type="entry name" value="BETA-GALACTOSIDASE"/>
    <property type="match status" value="1"/>
</dbReference>
<keyword evidence="3" id="KW-0326">Glycosidase</keyword>
<dbReference type="InterPro" id="IPR036156">
    <property type="entry name" value="Beta-gal/glucu_dom_sf"/>
</dbReference>
<reference evidence="8 10" key="1">
    <citation type="journal article" date="2019" name="Nat. Med.">
        <title>A library of human gut bacterial isolates paired with longitudinal multiomics data enables mechanistic microbiome research.</title>
        <authorList>
            <person name="Poyet M."/>
            <person name="Groussin M."/>
            <person name="Gibbons S.M."/>
            <person name="Avila-Pacheco J."/>
            <person name="Jiang X."/>
            <person name="Kearney S.M."/>
            <person name="Perrotta A.R."/>
            <person name="Berdy B."/>
            <person name="Zhao S."/>
            <person name="Lieberman T.D."/>
            <person name="Swanson P.K."/>
            <person name="Smith M."/>
            <person name="Roesemann S."/>
            <person name="Alexander J.E."/>
            <person name="Rich S.A."/>
            <person name="Livny J."/>
            <person name="Vlamakis H."/>
            <person name="Clish C."/>
            <person name="Bullock K."/>
            <person name="Deik A."/>
            <person name="Scott J."/>
            <person name="Pierce K.A."/>
            <person name="Xavier R.J."/>
            <person name="Alm E.J."/>
        </authorList>
    </citation>
    <scope>NUCLEOTIDE SEQUENCE [LARGE SCALE GENOMIC DNA]</scope>
    <source>
        <strain evidence="8 10">BIOML-A41</strain>
    </source>
</reference>
<dbReference type="InterPro" id="IPR006103">
    <property type="entry name" value="Glyco_hydro_2_cat"/>
</dbReference>
<dbReference type="Pfam" id="PF02836">
    <property type="entry name" value="Glyco_hydro_2_C"/>
    <property type="match status" value="1"/>
</dbReference>
<dbReference type="Proteomes" id="UP001221009">
    <property type="component" value="Chromosome"/>
</dbReference>
<gene>
    <name evidence="8" type="ORF">GKD59_18210</name>
    <name evidence="9" type="ORF">P2T59_18380</name>
</gene>
<dbReference type="InterPro" id="IPR013783">
    <property type="entry name" value="Ig-like_fold"/>
</dbReference>
<keyword evidence="4" id="KW-0732">Signal</keyword>
<dbReference type="Pfam" id="PF02837">
    <property type="entry name" value="Glyco_hydro_2_N"/>
    <property type="match status" value="1"/>
</dbReference>
<evidence type="ECO:0000313" key="10">
    <source>
        <dbReference type="Proteomes" id="UP000463337"/>
    </source>
</evidence>
<dbReference type="RefSeq" id="WP_048927044.1">
    <property type="nucleotide sequence ID" value="NZ_AP019729.1"/>
</dbReference>
<proteinExistence type="inferred from homology"/>
<dbReference type="GO" id="GO:0004553">
    <property type="term" value="F:hydrolase activity, hydrolyzing O-glycosyl compounds"/>
    <property type="evidence" value="ECO:0007669"/>
    <property type="project" value="InterPro"/>
</dbReference>
<dbReference type="SUPFAM" id="SSF49303">
    <property type="entry name" value="beta-Galactosidase/glucuronidase domain"/>
    <property type="match status" value="1"/>
</dbReference>
<dbReference type="InterPro" id="IPR006102">
    <property type="entry name" value="Ig-like_GH2"/>
</dbReference>
<evidence type="ECO:0000256" key="2">
    <source>
        <dbReference type="ARBA" id="ARBA00022801"/>
    </source>
</evidence>
<evidence type="ECO:0000259" key="5">
    <source>
        <dbReference type="Pfam" id="PF00703"/>
    </source>
</evidence>
<dbReference type="AlphaFoldDB" id="A0A3R6DRN4"/>
<dbReference type="GO" id="GO:0005975">
    <property type="term" value="P:carbohydrate metabolic process"/>
    <property type="evidence" value="ECO:0007669"/>
    <property type="project" value="InterPro"/>
</dbReference>
<reference evidence="9" key="2">
    <citation type="submission" date="2023-03" db="EMBL/GenBank/DDBJ databases">
        <title>Parabacteroides distasonis, a bacteria resistant against UC.</title>
        <authorList>
            <person name="Dai W."/>
        </authorList>
    </citation>
    <scope>NUCLEOTIDE SEQUENCE</scope>
    <source>
        <strain evidence="9">F1-28</strain>
    </source>
</reference>
<feature type="domain" description="Glycoside hydrolase family 2 immunoglobulin-like beta-sandwich" evidence="5">
    <location>
        <begin position="255"/>
        <end position="312"/>
    </location>
</feature>
<keyword evidence="2 8" id="KW-0378">Hydrolase</keyword>
<evidence type="ECO:0000256" key="4">
    <source>
        <dbReference type="SAM" id="SignalP"/>
    </source>
</evidence>
<protein>
    <submittedName>
        <fullName evidence="8 9">Glycoside hydrolase family 2</fullName>
    </submittedName>
</protein>
<dbReference type="Gene3D" id="2.60.120.260">
    <property type="entry name" value="Galactose-binding domain-like"/>
    <property type="match status" value="1"/>
</dbReference>
<dbReference type="Gene3D" id="3.20.20.80">
    <property type="entry name" value="Glycosidases"/>
    <property type="match status" value="1"/>
</dbReference>
<dbReference type="SUPFAM" id="SSF51445">
    <property type="entry name" value="(Trans)glycosidases"/>
    <property type="match status" value="1"/>
</dbReference>
<sequence length="746" mass="86945">MKRIILIMCCFLSVFAWADDGRTTISLNGEWDFDQTELAFPPRKYTRKIPVPGLVHLARPKISQYEKFFKKPDGVELVEQFNFLERDYTPMYNWYKRKVFIDEKFKDEQLFLTIKKSQYVTRVFVNRHEVGASMECYTPMDFNITSAVKYGSDNEILIQVGDRAWLPSEAAGGTDKEKVHYLPGIWDDVFITATGKMRVDKVLFLPSLAKGLVTVKTLVRSLYPPQMLYGDKMKDSCKIEYCVKEKTTGRIVGKKMIEGEAKRDNRTYFETSISLDNPKAWTPDSPFLYEGEVSVYDQDELVDRYSVNFGMRDFSRKGKFFTLNGDKFYLRGSNITLQRFFEDPDCQALAWDREWVKKLMVDLPKSIDWNAMRICVGIVPDFWYDLCDEYGIVLQNEWLYWQNHGWDEQVRKEYTNWVWSDGNHPSIVIWDAINENWDSYIGNTLIPKLKELDPTRIWDAGYMTSDQMGTNDEMDEPHPYRALTLMHSSELNDYFKNNPYNLGALHENWVGFSSILDAGVPQLVNEYGWIWLWRDGRPSKLTLNNYNYYLGENATPEQCRELQAYWLELETEWLRSERSVGGILAFCHLTNNYGFTGDWFINDIKDLEPSPAFRWFKHCFAPSAVFIDLADRRYTKHLEPLKPGSDLVFNLVGVNDLNKESSGKVLLKLLDEKGTIISTQEESIVIEPFGKRLQPCLLKLPSKSGGYLLIAEYHEKGRAKPVLSRRYLKVGDAVTSFKDYFEYTLN</sequence>
<dbReference type="SUPFAM" id="SSF49785">
    <property type="entry name" value="Galactose-binding domain-like"/>
    <property type="match status" value="1"/>
</dbReference>
<dbReference type="Pfam" id="PF00703">
    <property type="entry name" value="Glyco_hydro_2"/>
    <property type="match status" value="1"/>
</dbReference>
<dbReference type="InterPro" id="IPR006104">
    <property type="entry name" value="Glyco_hydro_2_N"/>
</dbReference>
<dbReference type="InterPro" id="IPR051913">
    <property type="entry name" value="GH2_Domain-Containing"/>
</dbReference>
<evidence type="ECO:0000313" key="9">
    <source>
        <dbReference type="EMBL" id="WET63650.1"/>
    </source>
</evidence>
<feature type="domain" description="Glycoside hydrolase family 2 catalytic" evidence="6">
    <location>
        <begin position="318"/>
        <end position="457"/>
    </location>
</feature>
<feature type="domain" description="Glycosyl hydrolases family 2 sugar binding" evidence="7">
    <location>
        <begin position="92"/>
        <end position="191"/>
    </location>
</feature>
<feature type="signal peptide" evidence="4">
    <location>
        <begin position="1"/>
        <end position="18"/>
    </location>
</feature>